<dbReference type="Proteomes" id="UP001595947">
    <property type="component" value="Unassembled WGS sequence"/>
</dbReference>
<protein>
    <submittedName>
        <fullName evidence="7">Aliphatic sulfonate ABC transporter substrate-binding protein</fullName>
    </submittedName>
</protein>
<dbReference type="InterPro" id="IPR015168">
    <property type="entry name" value="SsuA/THI5"/>
</dbReference>
<organism evidence="7 8">
    <name type="scientific">Actinomycetospora atypica</name>
    <dbReference type="NCBI Taxonomy" id="1290095"/>
    <lineage>
        <taxon>Bacteria</taxon>
        <taxon>Bacillati</taxon>
        <taxon>Actinomycetota</taxon>
        <taxon>Actinomycetes</taxon>
        <taxon>Pseudonocardiales</taxon>
        <taxon>Pseudonocardiaceae</taxon>
        <taxon>Actinomycetospora</taxon>
    </lineage>
</organism>
<dbReference type="SUPFAM" id="SSF53850">
    <property type="entry name" value="Periplasmic binding protein-like II"/>
    <property type="match status" value="1"/>
</dbReference>
<accession>A0ABV9YHP7</accession>
<evidence type="ECO:0000256" key="2">
    <source>
        <dbReference type="ARBA" id="ARBA00010742"/>
    </source>
</evidence>
<dbReference type="Gene3D" id="3.40.190.10">
    <property type="entry name" value="Periplasmic binding protein-like II"/>
    <property type="match status" value="2"/>
</dbReference>
<feature type="chain" id="PRO_5046438860" evidence="5">
    <location>
        <begin position="30"/>
        <end position="346"/>
    </location>
</feature>
<sequence>MRPLPSPRPGVLVALVAVLAALLSGCVSGENTDGSVGAPPPGGTTVKLDYAYYNPLSLVIKEQGWLEQEFGPGSVQWVLSQGSNKANENLRARVIDIGSTAGTPALLARANGSPIKAIDVYSRPEWSAIVVRANSPITQPAQLRGLRVAATQGTDPYFFLQQTLAGAGIPAGGTEIVNLQHADGRQALERGDVDAWAGLDPLMAQSELQAGSKLIYRNLDFQSYGLLNADERFLAEKPQVAASVVRAYERARAWIRENPQAAVTTLARAANIPPQVASRQLLERTQIDIDPVPGDPQRAVLGRLVPLLVSGGQVRSEAEVRTALDTLFEPTLATQARGTTSAGTPS</sequence>
<feature type="signal peptide" evidence="5">
    <location>
        <begin position="1"/>
        <end position="29"/>
    </location>
</feature>
<evidence type="ECO:0000313" key="8">
    <source>
        <dbReference type="Proteomes" id="UP001595947"/>
    </source>
</evidence>
<reference evidence="8" key="1">
    <citation type="journal article" date="2019" name="Int. J. Syst. Evol. Microbiol.">
        <title>The Global Catalogue of Microorganisms (GCM) 10K type strain sequencing project: providing services to taxonomists for standard genome sequencing and annotation.</title>
        <authorList>
            <consortium name="The Broad Institute Genomics Platform"/>
            <consortium name="The Broad Institute Genome Sequencing Center for Infectious Disease"/>
            <person name="Wu L."/>
            <person name="Ma J."/>
        </authorList>
    </citation>
    <scope>NUCLEOTIDE SEQUENCE [LARGE SCALE GENOMIC DNA]</scope>
    <source>
        <strain evidence="8">CGMCC 4.7093</strain>
    </source>
</reference>
<name>A0ABV9YHP7_9PSEU</name>
<keyword evidence="8" id="KW-1185">Reference proteome</keyword>
<keyword evidence="3" id="KW-0813">Transport</keyword>
<keyword evidence="4 5" id="KW-0732">Signal</keyword>
<dbReference type="SMART" id="SM00062">
    <property type="entry name" value="PBPb"/>
    <property type="match status" value="1"/>
</dbReference>
<evidence type="ECO:0000313" key="7">
    <source>
        <dbReference type="EMBL" id="MFC5061045.1"/>
    </source>
</evidence>
<evidence type="ECO:0000256" key="5">
    <source>
        <dbReference type="SAM" id="SignalP"/>
    </source>
</evidence>
<feature type="domain" description="Solute-binding protein family 3/N-terminal" evidence="6">
    <location>
        <begin position="45"/>
        <end position="258"/>
    </location>
</feature>
<comment type="similarity">
    <text evidence="2">Belongs to the bacterial solute-binding protein SsuA/TauA family.</text>
</comment>
<dbReference type="NCBIfam" id="TIGR01728">
    <property type="entry name" value="SsuA_fam"/>
    <property type="match status" value="1"/>
</dbReference>
<dbReference type="Pfam" id="PF09084">
    <property type="entry name" value="NMT1"/>
    <property type="match status" value="1"/>
</dbReference>
<dbReference type="PANTHER" id="PTHR30024">
    <property type="entry name" value="ALIPHATIC SULFONATES-BINDING PROTEIN-RELATED"/>
    <property type="match status" value="1"/>
</dbReference>
<evidence type="ECO:0000256" key="1">
    <source>
        <dbReference type="ARBA" id="ARBA00004418"/>
    </source>
</evidence>
<dbReference type="PROSITE" id="PS51257">
    <property type="entry name" value="PROKAR_LIPOPROTEIN"/>
    <property type="match status" value="1"/>
</dbReference>
<gene>
    <name evidence="7" type="ORF">ACFPBZ_02415</name>
</gene>
<evidence type="ECO:0000256" key="3">
    <source>
        <dbReference type="ARBA" id="ARBA00022448"/>
    </source>
</evidence>
<comment type="caution">
    <text evidence="7">The sequence shown here is derived from an EMBL/GenBank/DDBJ whole genome shotgun (WGS) entry which is preliminary data.</text>
</comment>
<dbReference type="InterPro" id="IPR010067">
    <property type="entry name" value="ABC_SsuA_sub-bd"/>
</dbReference>
<dbReference type="EMBL" id="JBHSIV010000002">
    <property type="protein sequence ID" value="MFC5061045.1"/>
    <property type="molecule type" value="Genomic_DNA"/>
</dbReference>
<evidence type="ECO:0000256" key="4">
    <source>
        <dbReference type="ARBA" id="ARBA00022729"/>
    </source>
</evidence>
<evidence type="ECO:0000259" key="6">
    <source>
        <dbReference type="SMART" id="SM00062"/>
    </source>
</evidence>
<dbReference type="InterPro" id="IPR001638">
    <property type="entry name" value="Solute-binding_3/MltF_N"/>
</dbReference>
<proteinExistence type="inferred from homology"/>
<comment type="subcellular location">
    <subcellularLocation>
        <location evidence="1">Periplasm</location>
    </subcellularLocation>
</comment>
<dbReference type="PANTHER" id="PTHR30024:SF21">
    <property type="entry name" value="ABC TRANSPORTER SUBSTRATE-BINDING PROTEIN"/>
    <property type="match status" value="1"/>
</dbReference>